<dbReference type="EMBL" id="CM017885">
    <property type="protein sequence ID" value="KAG1367627.1"/>
    <property type="molecule type" value="Genomic_DNA"/>
</dbReference>
<accession>A0A8K0ITS6</accession>
<evidence type="ECO:0000313" key="3">
    <source>
        <dbReference type="Proteomes" id="UP000797356"/>
    </source>
</evidence>
<feature type="region of interest" description="Disordered" evidence="1">
    <location>
        <begin position="1"/>
        <end position="43"/>
    </location>
</feature>
<reference evidence="2" key="2">
    <citation type="submission" date="2019-07" db="EMBL/GenBank/DDBJ databases">
        <authorList>
            <person name="Yang Y."/>
            <person name="Bocs S."/>
            <person name="Baudouin L."/>
        </authorList>
    </citation>
    <scope>NUCLEOTIDE SEQUENCE</scope>
    <source>
        <tissue evidence="2">Spear leaf of Hainan Tall coconut</tissue>
    </source>
</reference>
<reference evidence="2" key="1">
    <citation type="journal article" date="2017" name="Gigascience">
        <title>The genome draft of coconut (Cocos nucifera).</title>
        <authorList>
            <person name="Xiao Y."/>
            <person name="Xu P."/>
            <person name="Fan H."/>
            <person name="Baudouin L."/>
            <person name="Xia W."/>
            <person name="Bocs S."/>
            <person name="Xu J."/>
            <person name="Li Q."/>
            <person name="Guo A."/>
            <person name="Zhou L."/>
            <person name="Li J."/>
            <person name="Wu Y."/>
            <person name="Ma Z."/>
            <person name="Armero A."/>
            <person name="Issali A.E."/>
            <person name="Liu N."/>
            <person name="Peng M."/>
            <person name="Yang Y."/>
        </authorList>
    </citation>
    <scope>NUCLEOTIDE SEQUENCE</scope>
    <source>
        <tissue evidence="2">Spear leaf of Hainan Tall coconut</tissue>
    </source>
</reference>
<name>A0A8K0ITS6_COCNU</name>
<dbReference type="Proteomes" id="UP000797356">
    <property type="component" value="Chromosome 14"/>
</dbReference>
<feature type="compositionally biased region" description="Basic and acidic residues" evidence="1">
    <location>
        <begin position="1"/>
        <end position="42"/>
    </location>
</feature>
<evidence type="ECO:0000256" key="1">
    <source>
        <dbReference type="SAM" id="MobiDB-lite"/>
    </source>
</evidence>
<proteinExistence type="predicted"/>
<evidence type="ECO:0000313" key="2">
    <source>
        <dbReference type="EMBL" id="KAG1367627.1"/>
    </source>
</evidence>
<gene>
    <name evidence="2" type="ORF">COCNU_14G000950</name>
</gene>
<sequence>MREREKDGVVKGSMDGKDSVEGSIDEIRGGERDAEEKKKGEETIGGEWIEIEMENIMEREGSWKALEEVDDKKTRIGRKERENDGLPLRRGGGGRIWHREVELVDGLGGGKGCEGEVVENEGEGRRGATGKKLMEMKRIGIEGKGL</sequence>
<organism evidence="2 3">
    <name type="scientific">Cocos nucifera</name>
    <name type="common">Coconut palm</name>
    <dbReference type="NCBI Taxonomy" id="13894"/>
    <lineage>
        <taxon>Eukaryota</taxon>
        <taxon>Viridiplantae</taxon>
        <taxon>Streptophyta</taxon>
        <taxon>Embryophyta</taxon>
        <taxon>Tracheophyta</taxon>
        <taxon>Spermatophyta</taxon>
        <taxon>Magnoliopsida</taxon>
        <taxon>Liliopsida</taxon>
        <taxon>Arecaceae</taxon>
        <taxon>Arecoideae</taxon>
        <taxon>Cocoseae</taxon>
        <taxon>Attaleinae</taxon>
        <taxon>Cocos</taxon>
    </lineage>
</organism>
<keyword evidence="3" id="KW-1185">Reference proteome</keyword>
<feature type="region of interest" description="Disordered" evidence="1">
    <location>
        <begin position="108"/>
        <end position="130"/>
    </location>
</feature>
<comment type="caution">
    <text evidence="2">The sequence shown here is derived from an EMBL/GenBank/DDBJ whole genome shotgun (WGS) entry which is preliminary data.</text>
</comment>
<protein>
    <submittedName>
        <fullName evidence="2">Uncharacterized protein</fullName>
    </submittedName>
</protein>
<dbReference type="AlphaFoldDB" id="A0A8K0ITS6"/>